<name>A0A318KQZ3_9NEIS</name>
<dbReference type="RefSeq" id="WP_110389942.1">
    <property type="nucleotide sequence ID" value="NZ_QJKI01000004.1"/>
</dbReference>
<dbReference type="Proteomes" id="UP000247555">
    <property type="component" value="Unassembled WGS sequence"/>
</dbReference>
<reference evidence="1 2" key="1">
    <citation type="submission" date="2018-05" db="EMBL/GenBank/DDBJ databases">
        <title>Genomic Encyclopedia of Type Strains, Phase IV (KMG-IV): sequencing the most valuable type-strain genomes for metagenomic binning, comparative biology and taxonomic classification.</title>
        <authorList>
            <person name="Goeker M."/>
        </authorList>
    </citation>
    <scope>NUCLEOTIDE SEQUENCE [LARGE SCALE GENOMIC DNA]</scope>
    <source>
        <strain evidence="1 2">DSM 29661</strain>
    </source>
</reference>
<dbReference type="EMBL" id="QJKI01000004">
    <property type="protein sequence ID" value="PXX80241.1"/>
    <property type="molecule type" value="Genomic_DNA"/>
</dbReference>
<dbReference type="OrthoDB" id="8592366at2"/>
<dbReference type="AlphaFoldDB" id="A0A318KQZ3"/>
<protein>
    <submittedName>
        <fullName evidence="1">Uncharacterized protein</fullName>
    </submittedName>
</protein>
<proteinExistence type="predicted"/>
<gene>
    <name evidence="1" type="ORF">DFR34_10412</name>
</gene>
<comment type="caution">
    <text evidence="1">The sequence shown here is derived from an EMBL/GenBank/DDBJ whole genome shotgun (WGS) entry which is preliminary data.</text>
</comment>
<organism evidence="1 2">
    <name type="scientific">Rivihabitans pingtungensis</name>
    <dbReference type="NCBI Taxonomy" id="1054498"/>
    <lineage>
        <taxon>Bacteria</taxon>
        <taxon>Pseudomonadati</taxon>
        <taxon>Pseudomonadota</taxon>
        <taxon>Betaproteobacteria</taxon>
        <taxon>Neisseriales</taxon>
        <taxon>Aquaspirillaceae</taxon>
        <taxon>Rivihabitans</taxon>
    </lineage>
</organism>
<accession>A0A318KQZ3</accession>
<evidence type="ECO:0000313" key="2">
    <source>
        <dbReference type="Proteomes" id="UP000247555"/>
    </source>
</evidence>
<sequence>MAKLSVTRGQTPAERARFALAENACQLADQLLGELASTEAAAARLRTLRVYWRKVRNGKVLSAADFNAAVDVCRSAQRVLEALDTPALADPRLEALRRQLHAMAEAWQALTGKPW</sequence>
<evidence type="ECO:0000313" key="1">
    <source>
        <dbReference type="EMBL" id="PXX80241.1"/>
    </source>
</evidence>
<keyword evidence="2" id="KW-1185">Reference proteome</keyword>